<reference evidence="4" key="1">
    <citation type="submission" date="2021-04" db="EMBL/GenBank/DDBJ databases">
        <title>Genome based classification of Actinospica acidithermotolerans sp. nov., an actinobacterium isolated from an Indonesian hot spring.</title>
        <authorList>
            <person name="Kusuma A.B."/>
            <person name="Putra K.E."/>
            <person name="Nafisah S."/>
            <person name="Loh J."/>
            <person name="Nouioui I."/>
            <person name="Goodfellow M."/>
        </authorList>
    </citation>
    <scope>NUCLEOTIDE SEQUENCE</scope>
    <source>
        <strain evidence="4">CSCA 57</strain>
    </source>
</reference>
<dbReference type="InterPro" id="IPR000182">
    <property type="entry name" value="GNAT_dom"/>
</dbReference>
<dbReference type="PROSITE" id="PS51186">
    <property type="entry name" value="GNAT"/>
    <property type="match status" value="1"/>
</dbReference>
<keyword evidence="5" id="KW-1185">Reference proteome</keyword>
<protein>
    <submittedName>
        <fullName evidence="4">GNAT family N-acetyltransferase</fullName>
    </submittedName>
</protein>
<accession>A0A941EX61</accession>
<keyword evidence="2" id="KW-0012">Acyltransferase</keyword>
<evidence type="ECO:0000256" key="1">
    <source>
        <dbReference type="ARBA" id="ARBA00022679"/>
    </source>
</evidence>
<dbReference type="CDD" id="cd04301">
    <property type="entry name" value="NAT_SF"/>
    <property type="match status" value="1"/>
</dbReference>
<dbReference type="PANTHER" id="PTHR43877">
    <property type="entry name" value="AMINOALKYLPHOSPHONATE N-ACETYLTRANSFERASE-RELATED-RELATED"/>
    <property type="match status" value="1"/>
</dbReference>
<keyword evidence="1" id="KW-0808">Transferase</keyword>
<name>A0A941EX61_9ACTN</name>
<dbReference type="EMBL" id="JAGSOG010000100">
    <property type="protein sequence ID" value="MBR7835579.1"/>
    <property type="molecule type" value="Genomic_DNA"/>
</dbReference>
<evidence type="ECO:0000256" key="2">
    <source>
        <dbReference type="ARBA" id="ARBA00023315"/>
    </source>
</evidence>
<dbReference type="PANTHER" id="PTHR43877:SF2">
    <property type="entry name" value="AMINOALKYLPHOSPHONATE N-ACETYLTRANSFERASE-RELATED"/>
    <property type="match status" value="1"/>
</dbReference>
<feature type="domain" description="N-acetyltransferase" evidence="3">
    <location>
        <begin position="4"/>
        <end position="158"/>
    </location>
</feature>
<dbReference type="RefSeq" id="WP_212530070.1">
    <property type="nucleotide sequence ID" value="NZ_JAGSOG010000100.1"/>
</dbReference>
<dbReference type="Pfam" id="PF00583">
    <property type="entry name" value="Acetyltransf_1"/>
    <property type="match status" value="1"/>
</dbReference>
<organism evidence="4 5">
    <name type="scientific">Actinospica durhamensis</name>
    <dbReference type="NCBI Taxonomy" id="1508375"/>
    <lineage>
        <taxon>Bacteria</taxon>
        <taxon>Bacillati</taxon>
        <taxon>Actinomycetota</taxon>
        <taxon>Actinomycetes</taxon>
        <taxon>Catenulisporales</taxon>
        <taxon>Actinospicaceae</taxon>
        <taxon>Actinospica</taxon>
    </lineage>
</organism>
<dbReference type="Proteomes" id="UP000675781">
    <property type="component" value="Unassembled WGS sequence"/>
</dbReference>
<dbReference type="GO" id="GO:0016747">
    <property type="term" value="F:acyltransferase activity, transferring groups other than amino-acyl groups"/>
    <property type="evidence" value="ECO:0007669"/>
    <property type="project" value="InterPro"/>
</dbReference>
<sequence>MAEFTISPVPDGTSDPGLDALIHAMFLEVCARYPDRVFDEQQWRSEAGDQALYLGARVEGSVMGCCAVQANPGSGRAGMELKRMYIAPGARGSGLADALLRAAEQTASSLGADELYLQTGNGQPEAMRVYERNGYTPIPAYGHYRGDAISCCYAKSLSEPAAAENVPATAEPAR</sequence>
<comment type="caution">
    <text evidence="4">The sequence shown here is derived from an EMBL/GenBank/DDBJ whole genome shotgun (WGS) entry which is preliminary data.</text>
</comment>
<dbReference type="InterPro" id="IPR050832">
    <property type="entry name" value="Bact_Acetyltransf"/>
</dbReference>
<evidence type="ECO:0000259" key="3">
    <source>
        <dbReference type="PROSITE" id="PS51186"/>
    </source>
</evidence>
<proteinExistence type="predicted"/>
<dbReference type="AlphaFoldDB" id="A0A941EX61"/>
<evidence type="ECO:0000313" key="4">
    <source>
        <dbReference type="EMBL" id="MBR7835579.1"/>
    </source>
</evidence>
<evidence type="ECO:0000313" key="5">
    <source>
        <dbReference type="Proteomes" id="UP000675781"/>
    </source>
</evidence>
<dbReference type="InterPro" id="IPR016181">
    <property type="entry name" value="Acyl_CoA_acyltransferase"/>
</dbReference>
<dbReference type="SUPFAM" id="SSF55729">
    <property type="entry name" value="Acyl-CoA N-acyltransferases (Nat)"/>
    <property type="match status" value="1"/>
</dbReference>
<dbReference type="Gene3D" id="3.40.630.30">
    <property type="match status" value="1"/>
</dbReference>
<gene>
    <name evidence="4" type="ORF">KDL01_20055</name>
</gene>